<accession>A0A9J5WD20</accession>
<protein>
    <submittedName>
        <fullName evidence="1">Uncharacterized protein</fullName>
    </submittedName>
</protein>
<organism evidence="1 2">
    <name type="scientific">Solanum commersonii</name>
    <name type="common">Commerson's wild potato</name>
    <name type="synonym">Commerson's nightshade</name>
    <dbReference type="NCBI Taxonomy" id="4109"/>
    <lineage>
        <taxon>Eukaryota</taxon>
        <taxon>Viridiplantae</taxon>
        <taxon>Streptophyta</taxon>
        <taxon>Embryophyta</taxon>
        <taxon>Tracheophyta</taxon>
        <taxon>Spermatophyta</taxon>
        <taxon>Magnoliopsida</taxon>
        <taxon>eudicotyledons</taxon>
        <taxon>Gunneridae</taxon>
        <taxon>Pentapetalae</taxon>
        <taxon>asterids</taxon>
        <taxon>lamiids</taxon>
        <taxon>Solanales</taxon>
        <taxon>Solanaceae</taxon>
        <taxon>Solanoideae</taxon>
        <taxon>Solaneae</taxon>
        <taxon>Solanum</taxon>
    </lineage>
</organism>
<dbReference type="OrthoDB" id="1431547at2759"/>
<gene>
    <name evidence="1" type="ORF">H5410_062678</name>
</gene>
<reference evidence="1 2" key="1">
    <citation type="submission" date="2020-09" db="EMBL/GenBank/DDBJ databases">
        <title>De no assembly of potato wild relative species, Solanum commersonii.</title>
        <authorList>
            <person name="Cho K."/>
        </authorList>
    </citation>
    <scope>NUCLEOTIDE SEQUENCE [LARGE SCALE GENOMIC DNA]</scope>
    <source>
        <strain evidence="1">LZ3.2</strain>
        <tissue evidence="1">Leaf</tissue>
    </source>
</reference>
<dbReference type="EMBL" id="JACXVP010000012">
    <property type="protein sequence ID" value="KAG5572912.1"/>
    <property type="molecule type" value="Genomic_DNA"/>
</dbReference>
<dbReference type="Proteomes" id="UP000824120">
    <property type="component" value="Chromosome 12"/>
</dbReference>
<evidence type="ECO:0000313" key="2">
    <source>
        <dbReference type="Proteomes" id="UP000824120"/>
    </source>
</evidence>
<evidence type="ECO:0000313" key="1">
    <source>
        <dbReference type="EMBL" id="KAG5572912.1"/>
    </source>
</evidence>
<name>A0A9J5WD20_SOLCO</name>
<dbReference type="AlphaFoldDB" id="A0A9J5WD20"/>
<keyword evidence="2" id="KW-1185">Reference proteome</keyword>
<sequence length="66" mass="7908">MHVEEMRMLRWMCGHTRAIKLGMRLLEGGSGLVVDKSRRDDLAHLHRDMTLDRKEWRSHIKVEVFH</sequence>
<proteinExistence type="predicted"/>
<comment type="caution">
    <text evidence="1">The sequence shown here is derived from an EMBL/GenBank/DDBJ whole genome shotgun (WGS) entry which is preliminary data.</text>
</comment>